<dbReference type="Gramene" id="TKW41767">
    <property type="protein sequence ID" value="TKW41767"/>
    <property type="gene ID" value="SEVIR_1G338932v2"/>
</dbReference>
<accession>A0A4U6WRR3</accession>
<sequence>MVELPSLESRQYMDPIHVSTTSAAVTLSW</sequence>
<dbReference type="EMBL" id="CM016552">
    <property type="protein sequence ID" value="TKW41767.1"/>
    <property type="molecule type" value="Genomic_DNA"/>
</dbReference>
<protein>
    <submittedName>
        <fullName evidence="1">Uncharacterized protein</fullName>
    </submittedName>
</protein>
<keyword evidence="2" id="KW-1185">Reference proteome</keyword>
<organism evidence="1 2">
    <name type="scientific">Setaria viridis</name>
    <name type="common">Green bristlegrass</name>
    <name type="synonym">Setaria italica subsp. viridis</name>
    <dbReference type="NCBI Taxonomy" id="4556"/>
    <lineage>
        <taxon>Eukaryota</taxon>
        <taxon>Viridiplantae</taxon>
        <taxon>Streptophyta</taxon>
        <taxon>Embryophyta</taxon>
        <taxon>Tracheophyta</taxon>
        <taxon>Spermatophyta</taxon>
        <taxon>Magnoliopsida</taxon>
        <taxon>Liliopsida</taxon>
        <taxon>Poales</taxon>
        <taxon>Poaceae</taxon>
        <taxon>PACMAD clade</taxon>
        <taxon>Panicoideae</taxon>
        <taxon>Panicodae</taxon>
        <taxon>Paniceae</taxon>
        <taxon>Cenchrinae</taxon>
        <taxon>Setaria</taxon>
    </lineage>
</organism>
<dbReference type="AlphaFoldDB" id="A0A4U6WRR3"/>
<dbReference type="Proteomes" id="UP000298652">
    <property type="component" value="Chromosome 1"/>
</dbReference>
<proteinExistence type="predicted"/>
<evidence type="ECO:0000313" key="1">
    <source>
        <dbReference type="EMBL" id="TKW41767.1"/>
    </source>
</evidence>
<evidence type="ECO:0000313" key="2">
    <source>
        <dbReference type="Proteomes" id="UP000298652"/>
    </source>
</evidence>
<gene>
    <name evidence="1" type="ORF">SEVIR_1G338932v2</name>
</gene>
<name>A0A4U6WRR3_SETVI</name>
<reference evidence="1" key="1">
    <citation type="submission" date="2019-03" db="EMBL/GenBank/DDBJ databases">
        <title>WGS assembly of Setaria viridis.</title>
        <authorList>
            <person name="Huang P."/>
            <person name="Jenkins J."/>
            <person name="Grimwood J."/>
            <person name="Barry K."/>
            <person name="Healey A."/>
            <person name="Mamidi S."/>
            <person name="Sreedasyam A."/>
            <person name="Shu S."/>
            <person name="Feldman M."/>
            <person name="Wu J."/>
            <person name="Yu Y."/>
            <person name="Chen C."/>
            <person name="Johnson J."/>
            <person name="Rokhsar D."/>
            <person name="Baxter I."/>
            <person name="Schmutz J."/>
            <person name="Brutnell T."/>
            <person name="Kellogg E."/>
        </authorList>
    </citation>
    <scope>NUCLEOTIDE SEQUENCE [LARGE SCALE GENOMIC DNA]</scope>
</reference>